<dbReference type="Proteomes" id="UP000218334">
    <property type="component" value="Unassembled WGS sequence"/>
</dbReference>
<evidence type="ECO:0000313" key="1">
    <source>
        <dbReference type="EMBL" id="PBK62886.1"/>
    </source>
</evidence>
<proteinExistence type="predicted"/>
<evidence type="ECO:0000313" key="2">
    <source>
        <dbReference type="Proteomes" id="UP000218334"/>
    </source>
</evidence>
<sequence length="166" mass="18823">MTELALHIRYTYHFDRTPYETNSNLHSPSSRLSQSSFQLQTHFVYKPGLEPEPSPSLSGLGLKAWAHDLRSLSPPKPSPSLQSRAEPGPDNRYVTVLCSSRTRFFGDYQLKVFEEKRLGFVDFLLLERIVLKKDINSGVVQARSSQGRCVAMTSVSEGMYHRFTIA</sequence>
<dbReference type="AlphaFoldDB" id="A0A2H3BIK0"/>
<protein>
    <submittedName>
        <fullName evidence="1">Uncharacterized protein</fullName>
    </submittedName>
</protein>
<name>A0A2H3BIK0_9AGAR</name>
<keyword evidence="2" id="KW-1185">Reference proteome</keyword>
<organism evidence="1 2">
    <name type="scientific">Armillaria solidipes</name>
    <dbReference type="NCBI Taxonomy" id="1076256"/>
    <lineage>
        <taxon>Eukaryota</taxon>
        <taxon>Fungi</taxon>
        <taxon>Dikarya</taxon>
        <taxon>Basidiomycota</taxon>
        <taxon>Agaricomycotina</taxon>
        <taxon>Agaricomycetes</taxon>
        <taxon>Agaricomycetidae</taxon>
        <taxon>Agaricales</taxon>
        <taxon>Marasmiineae</taxon>
        <taxon>Physalacriaceae</taxon>
        <taxon>Armillaria</taxon>
    </lineage>
</organism>
<gene>
    <name evidence="1" type="ORF">ARMSODRAFT_556846</name>
</gene>
<dbReference type="EMBL" id="KZ293462">
    <property type="protein sequence ID" value="PBK62886.1"/>
    <property type="molecule type" value="Genomic_DNA"/>
</dbReference>
<reference evidence="2" key="1">
    <citation type="journal article" date="2017" name="Nat. Ecol. Evol.">
        <title>Genome expansion and lineage-specific genetic innovations in the forest pathogenic fungi Armillaria.</title>
        <authorList>
            <person name="Sipos G."/>
            <person name="Prasanna A.N."/>
            <person name="Walter M.C."/>
            <person name="O'Connor E."/>
            <person name="Balint B."/>
            <person name="Krizsan K."/>
            <person name="Kiss B."/>
            <person name="Hess J."/>
            <person name="Varga T."/>
            <person name="Slot J."/>
            <person name="Riley R."/>
            <person name="Boka B."/>
            <person name="Rigling D."/>
            <person name="Barry K."/>
            <person name="Lee J."/>
            <person name="Mihaltcheva S."/>
            <person name="LaButti K."/>
            <person name="Lipzen A."/>
            <person name="Waldron R."/>
            <person name="Moloney N.M."/>
            <person name="Sperisen C."/>
            <person name="Kredics L."/>
            <person name="Vagvoelgyi C."/>
            <person name="Patrignani A."/>
            <person name="Fitzpatrick D."/>
            <person name="Nagy I."/>
            <person name="Doyle S."/>
            <person name="Anderson J.B."/>
            <person name="Grigoriev I.V."/>
            <person name="Gueldener U."/>
            <person name="Muensterkoetter M."/>
            <person name="Nagy L.G."/>
        </authorList>
    </citation>
    <scope>NUCLEOTIDE SEQUENCE [LARGE SCALE GENOMIC DNA]</scope>
    <source>
        <strain evidence="2">28-4</strain>
    </source>
</reference>
<accession>A0A2H3BIK0</accession>